<dbReference type="AlphaFoldDB" id="X1D3G9"/>
<gene>
    <name evidence="1" type="ORF">S01H4_44344</name>
</gene>
<comment type="caution">
    <text evidence="1">The sequence shown here is derived from an EMBL/GenBank/DDBJ whole genome shotgun (WGS) entry which is preliminary data.</text>
</comment>
<reference evidence="1" key="1">
    <citation type="journal article" date="2014" name="Front. Microbiol.">
        <title>High frequency of phylogenetically diverse reductive dehalogenase-homologous genes in deep subseafloor sedimentary metagenomes.</title>
        <authorList>
            <person name="Kawai M."/>
            <person name="Futagami T."/>
            <person name="Toyoda A."/>
            <person name="Takaki Y."/>
            <person name="Nishi S."/>
            <person name="Hori S."/>
            <person name="Arai W."/>
            <person name="Tsubouchi T."/>
            <person name="Morono Y."/>
            <person name="Uchiyama I."/>
            <person name="Ito T."/>
            <person name="Fujiyama A."/>
            <person name="Inagaki F."/>
            <person name="Takami H."/>
        </authorList>
    </citation>
    <scope>NUCLEOTIDE SEQUENCE</scope>
    <source>
        <strain evidence="1">Expedition CK06-06</strain>
    </source>
</reference>
<organism evidence="1">
    <name type="scientific">marine sediment metagenome</name>
    <dbReference type="NCBI Taxonomy" id="412755"/>
    <lineage>
        <taxon>unclassified sequences</taxon>
        <taxon>metagenomes</taxon>
        <taxon>ecological metagenomes</taxon>
    </lineage>
</organism>
<dbReference type="EMBL" id="BART01024578">
    <property type="protein sequence ID" value="GAG91026.1"/>
    <property type="molecule type" value="Genomic_DNA"/>
</dbReference>
<sequence length="39" mass="4542">MADITPSKRGYKRILNVIINHSTNDDDRAWAEAELERIE</sequence>
<protein>
    <submittedName>
        <fullName evidence="1">Uncharacterized protein</fullName>
    </submittedName>
</protein>
<accession>X1D3G9</accession>
<evidence type="ECO:0000313" key="1">
    <source>
        <dbReference type="EMBL" id="GAG91026.1"/>
    </source>
</evidence>
<name>X1D3G9_9ZZZZ</name>
<proteinExistence type="predicted"/>